<dbReference type="PANTHER" id="PTHR35391:SF7">
    <property type="entry name" value="C2H2-TYPE DOMAIN-CONTAINING PROTEIN"/>
    <property type="match status" value="1"/>
</dbReference>
<dbReference type="PANTHER" id="PTHR35391">
    <property type="entry name" value="C2H2-TYPE DOMAIN-CONTAINING PROTEIN-RELATED"/>
    <property type="match status" value="1"/>
</dbReference>
<dbReference type="AlphaFoldDB" id="A0A292PZI4"/>
<evidence type="ECO:0000313" key="3">
    <source>
        <dbReference type="EMBL" id="CUS12038.1"/>
    </source>
</evidence>
<keyword evidence="4" id="KW-1185">Reference proteome</keyword>
<protein>
    <recommendedName>
        <fullName evidence="2">C2H2-type domain-containing protein</fullName>
    </recommendedName>
</protein>
<dbReference type="EMBL" id="LN891006">
    <property type="protein sequence ID" value="CUS12038.1"/>
    <property type="molecule type" value="Genomic_DNA"/>
</dbReference>
<feature type="region of interest" description="Disordered" evidence="1">
    <location>
        <begin position="1"/>
        <end position="21"/>
    </location>
</feature>
<organism evidence="3 4">
    <name type="scientific">Tuber aestivum</name>
    <name type="common">summer truffle</name>
    <dbReference type="NCBI Taxonomy" id="59557"/>
    <lineage>
        <taxon>Eukaryota</taxon>
        <taxon>Fungi</taxon>
        <taxon>Dikarya</taxon>
        <taxon>Ascomycota</taxon>
        <taxon>Pezizomycotina</taxon>
        <taxon>Pezizomycetes</taxon>
        <taxon>Pezizales</taxon>
        <taxon>Tuberaceae</taxon>
        <taxon>Tuber</taxon>
    </lineage>
</organism>
<evidence type="ECO:0000313" key="4">
    <source>
        <dbReference type="Proteomes" id="UP001412239"/>
    </source>
</evidence>
<feature type="domain" description="C2H2-type" evidence="2">
    <location>
        <begin position="410"/>
        <end position="432"/>
    </location>
</feature>
<name>A0A292PZI4_9PEZI</name>
<dbReference type="PROSITE" id="PS00028">
    <property type="entry name" value="ZINC_FINGER_C2H2_1"/>
    <property type="match status" value="1"/>
</dbReference>
<dbReference type="Proteomes" id="UP001412239">
    <property type="component" value="Unassembled WGS sequence"/>
</dbReference>
<evidence type="ECO:0000259" key="2">
    <source>
        <dbReference type="PROSITE" id="PS00028"/>
    </source>
</evidence>
<evidence type="ECO:0000256" key="1">
    <source>
        <dbReference type="SAM" id="MobiDB-lite"/>
    </source>
</evidence>
<dbReference type="InterPro" id="IPR013087">
    <property type="entry name" value="Znf_C2H2_type"/>
</dbReference>
<gene>
    <name evidence="3" type="ORF">GSTUAT00003816001</name>
</gene>
<accession>A0A292PZI4</accession>
<proteinExistence type="predicted"/>
<sequence>MDQSLTVSYLGSRGSGEKGKQPALLTEASEKYIICNLYRFCQETLEEILSKLDGNDAMSGEWQVVREDLKIWEAELSVMDGKLDQMLLGLKVEDLRELTCFSLCIIAVYSSWWINPIEPPCSYKDILGSGGIVETIIASVPGTKGFLEFTFQGLRERGSELVGSALSGIDNLNDLLWPTKRKYLQYYGQPPGVLSRAPPSTLLNQSERIQSVKTYDTSEAAQPTKLGVRIFEDLICKKFPGISADLAVHFSELNWNRRVRILNMKREDLDSCSSADLLNLGLAGSVSGGEKIPILDPGNPDPLYSGSQILATPELPSTVCPSTSRKLNFPKLAAETLSAQSALTCPICGKQLGGLESVEMWKKHVFEDLQPYSCLFSGCPEANTTSGSKHCWISHEFQHHRPQKATIFVCREPCNQRFAERSDMVHHIVYGHLAGAFLGSEVGGLVDACKTEVQLEKSICPFCQDEIEETKASIQSHVGDHLDEIALQVLQLDVNALSMIFERSITILNRDATGACQ</sequence>
<reference evidence="3" key="1">
    <citation type="submission" date="2015-10" db="EMBL/GenBank/DDBJ databases">
        <authorList>
            <person name="Regsiter A."/>
            <person name="william w."/>
        </authorList>
    </citation>
    <scope>NUCLEOTIDE SEQUENCE</scope>
    <source>
        <strain evidence="3">Montdore</strain>
    </source>
</reference>